<dbReference type="Proteomes" id="UP000741360">
    <property type="component" value="Unassembled WGS sequence"/>
</dbReference>
<name>A0A932GPY1_UNCTE</name>
<evidence type="ECO:0000313" key="2">
    <source>
        <dbReference type="Proteomes" id="UP000741360"/>
    </source>
</evidence>
<accession>A0A932GPY1</accession>
<organism evidence="1 2">
    <name type="scientific">Tectimicrobiota bacterium</name>
    <dbReference type="NCBI Taxonomy" id="2528274"/>
    <lineage>
        <taxon>Bacteria</taxon>
        <taxon>Pseudomonadati</taxon>
        <taxon>Nitrospinota/Tectimicrobiota group</taxon>
        <taxon>Candidatus Tectimicrobiota</taxon>
    </lineage>
</organism>
<dbReference type="AlphaFoldDB" id="A0A932GPY1"/>
<proteinExistence type="predicted"/>
<sequence>MKKVSQTRQKETHFDLNGPARTANFLRNEIVQVTGFAPLRRHFLAGYHYKHAFWTLPTARSHGRTPFRR</sequence>
<dbReference type="EMBL" id="JACPSX010000129">
    <property type="protein sequence ID" value="MBI3014825.1"/>
    <property type="molecule type" value="Genomic_DNA"/>
</dbReference>
<protein>
    <submittedName>
        <fullName evidence="1">Uncharacterized protein</fullName>
    </submittedName>
</protein>
<gene>
    <name evidence="1" type="ORF">HYY65_07175</name>
</gene>
<comment type="caution">
    <text evidence="1">The sequence shown here is derived from an EMBL/GenBank/DDBJ whole genome shotgun (WGS) entry which is preliminary data.</text>
</comment>
<evidence type="ECO:0000313" key="1">
    <source>
        <dbReference type="EMBL" id="MBI3014825.1"/>
    </source>
</evidence>
<reference evidence="1" key="1">
    <citation type="submission" date="2020-07" db="EMBL/GenBank/DDBJ databases">
        <title>Huge and variable diversity of episymbiotic CPR bacteria and DPANN archaea in groundwater ecosystems.</title>
        <authorList>
            <person name="He C.Y."/>
            <person name="Keren R."/>
            <person name="Whittaker M."/>
            <person name="Farag I.F."/>
            <person name="Doudna J."/>
            <person name="Cate J.H.D."/>
            <person name="Banfield J.F."/>
        </authorList>
    </citation>
    <scope>NUCLEOTIDE SEQUENCE</scope>
    <source>
        <strain evidence="1">NC_groundwater_717_Ag_S-0.2um_59_8</strain>
    </source>
</reference>